<keyword evidence="1" id="KW-0812">Transmembrane</keyword>
<reference evidence="4" key="1">
    <citation type="submission" date="2016-10" db="EMBL/GenBank/DDBJ databases">
        <authorList>
            <person name="Varghese N."/>
            <person name="Submissions S."/>
        </authorList>
    </citation>
    <scope>NUCLEOTIDE SEQUENCE [LARGE SCALE GENOMIC DNA]</scope>
    <source>
        <strain evidence="4">CGMCC 1.10784</strain>
    </source>
</reference>
<dbReference type="Proteomes" id="UP000198855">
    <property type="component" value="Unassembled WGS sequence"/>
</dbReference>
<dbReference type="Pfam" id="PF01882">
    <property type="entry name" value="DUF58"/>
    <property type="match status" value="1"/>
</dbReference>
<accession>A0A1I2FYS1</accession>
<dbReference type="EMBL" id="FOMT01000005">
    <property type="protein sequence ID" value="SFF10522.1"/>
    <property type="molecule type" value="Genomic_DNA"/>
</dbReference>
<evidence type="ECO:0000259" key="2">
    <source>
        <dbReference type="Pfam" id="PF01882"/>
    </source>
</evidence>
<feature type="domain" description="DUF58" evidence="2">
    <location>
        <begin position="208"/>
        <end position="364"/>
    </location>
</feature>
<evidence type="ECO:0000313" key="3">
    <source>
        <dbReference type="EMBL" id="SFF10522.1"/>
    </source>
</evidence>
<keyword evidence="1" id="KW-1133">Transmembrane helix</keyword>
<proteinExistence type="predicted"/>
<protein>
    <submittedName>
        <fullName evidence="3">Uncharacterized conserved protein, DUF58 family, contains vWF domain</fullName>
    </submittedName>
</protein>
<gene>
    <name evidence="3" type="ORF">SAMN05216378_5137</name>
</gene>
<name>A0A1I2FYS1_9BACL</name>
<dbReference type="PANTHER" id="PTHR34351">
    <property type="entry name" value="SLR1927 PROTEIN-RELATED"/>
    <property type="match status" value="1"/>
</dbReference>
<dbReference type="STRING" id="1045775.SAMN05216378_5137"/>
<dbReference type="PANTHER" id="PTHR34351:SF2">
    <property type="entry name" value="DUF58 DOMAIN-CONTAINING PROTEIN"/>
    <property type="match status" value="1"/>
</dbReference>
<dbReference type="AlphaFoldDB" id="A0A1I2FYS1"/>
<evidence type="ECO:0000313" key="4">
    <source>
        <dbReference type="Proteomes" id="UP000198855"/>
    </source>
</evidence>
<dbReference type="InterPro" id="IPR002881">
    <property type="entry name" value="DUF58"/>
</dbReference>
<sequence>MKILSGKPRYLRKLESPPDRGERMIIFWVAFAAILVFFLQAKIFHRYALRQIGYERKFQKRVSYRGETIELVEQLTNAKWLPVPWMRVESQLSSDLWFHRQDNLEVSSGKLSQNHKSFFTLMPYTKITRRHRIVCTKRGWYKLQSVTMTAGDLLGFLHQTKQIPLNGELIVYPTPAEVPVHELPSHSWQGELSVRRWIVEDPFVVMGTRQYRSGDTYKMVNWKATARTGNLQVHQYDYTADRRLMIYLNVEDNESMWRSVNDEELIEHGIEWAAGAAQAVINSGMEAGFCTNMPIIGEFGSTLVEPRSGGGHLSDMFEAMAKLELIRTEPFVDLLTREADSGYSQRDVLVISSFWNEQLELQADRLRRSGNAVVHWQLTSQPEQQRAGEAG</sequence>
<keyword evidence="4" id="KW-1185">Reference proteome</keyword>
<organism evidence="3 4">
    <name type="scientific">Paenibacillus catalpae</name>
    <dbReference type="NCBI Taxonomy" id="1045775"/>
    <lineage>
        <taxon>Bacteria</taxon>
        <taxon>Bacillati</taxon>
        <taxon>Bacillota</taxon>
        <taxon>Bacilli</taxon>
        <taxon>Bacillales</taxon>
        <taxon>Paenibacillaceae</taxon>
        <taxon>Paenibacillus</taxon>
    </lineage>
</organism>
<evidence type="ECO:0000256" key="1">
    <source>
        <dbReference type="SAM" id="Phobius"/>
    </source>
</evidence>
<keyword evidence="1" id="KW-0472">Membrane</keyword>
<feature type="transmembrane region" description="Helical" evidence="1">
    <location>
        <begin position="21"/>
        <end position="41"/>
    </location>
</feature>